<dbReference type="Proteomes" id="UP000516957">
    <property type="component" value="Unassembled WGS sequence"/>
</dbReference>
<keyword evidence="4 6" id="KW-1133">Transmembrane helix</keyword>
<dbReference type="GO" id="GO:0005886">
    <property type="term" value="C:plasma membrane"/>
    <property type="evidence" value="ECO:0007669"/>
    <property type="project" value="UniProtKB-SubCell"/>
</dbReference>
<protein>
    <submittedName>
        <fullName evidence="8">Putative RDD family membrane protein YckC</fullName>
    </submittedName>
</protein>
<organism evidence="8 9">
    <name type="scientific">Nocardioides marinisabuli</name>
    <dbReference type="NCBI Taxonomy" id="419476"/>
    <lineage>
        <taxon>Bacteria</taxon>
        <taxon>Bacillati</taxon>
        <taxon>Actinomycetota</taxon>
        <taxon>Actinomycetes</taxon>
        <taxon>Propionibacteriales</taxon>
        <taxon>Nocardioidaceae</taxon>
        <taxon>Nocardioides</taxon>
    </lineage>
</organism>
<evidence type="ECO:0000256" key="6">
    <source>
        <dbReference type="SAM" id="Phobius"/>
    </source>
</evidence>
<evidence type="ECO:0000313" key="8">
    <source>
        <dbReference type="EMBL" id="NYD58697.1"/>
    </source>
</evidence>
<comment type="subcellular location">
    <subcellularLocation>
        <location evidence="1">Cell membrane</location>
        <topology evidence="1">Multi-pass membrane protein</topology>
    </subcellularLocation>
</comment>
<dbReference type="PANTHER" id="PTHR36115">
    <property type="entry name" value="PROLINE-RICH ANTIGEN HOMOLOG-RELATED"/>
    <property type="match status" value="1"/>
</dbReference>
<dbReference type="InterPro" id="IPR010432">
    <property type="entry name" value="RDD"/>
</dbReference>
<gene>
    <name evidence="8" type="ORF">BKA08_002935</name>
</gene>
<keyword evidence="5 6" id="KW-0472">Membrane</keyword>
<accession>A0A7Y9F367</accession>
<keyword evidence="2" id="KW-1003">Cell membrane</keyword>
<reference evidence="8 9" key="1">
    <citation type="submission" date="2020-07" db="EMBL/GenBank/DDBJ databases">
        <title>Sequencing the genomes of 1000 actinobacteria strains.</title>
        <authorList>
            <person name="Klenk H.-P."/>
        </authorList>
    </citation>
    <scope>NUCLEOTIDE SEQUENCE [LARGE SCALE GENOMIC DNA]</scope>
    <source>
        <strain evidence="8 9">DSM 18965</strain>
    </source>
</reference>
<dbReference type="Pfam" id="PF06271">
    <property type="entry name" value="RDD"/>
    <property type="match status" value="1"/>
</dbReference>
<evidence type="ECO:0000259" key="7">
    <source>
        <dbReference type="Pfam" id="PF06271"/>
    </source>
</evidence>
<evidence type="ECO:0000256" key="1">
    <source>
        <dbReference type="ARBA" id="ARBA00004651"/>
    </source>
</evidence>
<keyword evidence="3 6" id="KW-0812">Transmembrane</keyword>
<evidence type="ECO:0000256" key="3">
    <source>
        <dbReference type="ARBA" id="ARBA00022692"/>
    </source>
</evidence>
<keyword evidence="9" id="KW-1185">Reference proteome</keyword>
<feature type="transmembrane region" description="Helical" evidence="6">
    <location>
        <begin position="47"/>
        <end position="70"/>
    </location>
</feature>
<feature type="transmembrane region" description="Helical" evidence="6">
    <location>
        <begin position="18"/>
        <end position="41"/>
    </location>
</feature>
<evidence type="ECO:0000256" key="4">
    <source>
        <dbReference type="ARBA" id="ARBA00022989"/>
    </source>
</evidence>
<evidence type="ECO:0000256" key="2">
    <source>
        <dbReference type="ARBA" id="ARBA00022475"/>
    </source>
</evidence>
<dbReference type="PANTHER" id="PTHR36115:SF6">
    <property type="entry name" value="PROLINE-RICH ANTIGEN HOMOLOG"/>
    <property type="match status" value="1"/>
</dbReference>
<dbReference type="EMBL" id="JACCBE010000001">
    <property type="protein sequence ID" value="NYD58697.1"/>
    <property type="molecule type" value="Genomic_DNA"/>
</dbReference>
<name>A0A7Y9F367_9ACTN</name>
<evidence type="ECO:0000313" key="9">
    <source>
        <dbReference type="Proteomes" id="UP000516957"/>
    </source>
</evidence>
<proteinExistence type="predicted"/>
<dbReference type="InterPro" id="IPR051791">
    <property type="entry name" value="Pra-immunoreactive"/>
</dbReference>
<dbReference type="AlphaFoldDB" id="A0A7Y9F367"/>
<feature type="domain" description="RDD" evidence="7">
    <location>
        <begin position="11"/>
        <end position="123"/>
    </location>
</feature>
<comment type="caution">
    <text evidence="8">The sequence shown here is derived from an EMBL/GenBank/DDBJ whole genome shotgun (WGS) entry which is preliminary data.</text>
</comment>
<sequence>MSPTSAPSVETASWTRRVVALVVDWAACTLAVTLFTPVYGADADPASGFYVLGVFVLESALFTALLGGSFGKIVTRLRVVRSYGDPRPPALLPALARQLLVALVVPPLVFRPDGRGLHDLAAGTSTVTIETFRRLAGR</sequence>
<dbReference type="RefSeq" id="WP_179616268.1">
    <property type="nucleotide sequence ID" value="NZ_CP059163.1"/>
</dbReference>
<evidence type="ECO:0000256" key="5">
    <source>
        <dbReference type="ARBA" id="ARBA00023136"/>
    </source>
</evidence>